<comment type="caution">
    <text evidence="3">The sequence shown here is derived from an EMBL/GenBank/DDBJ whole genome shotgun (WGS) entry which is preliminary data.</text>
</comment>
<evidence type="ECO:0000313" key="4">
    <source>
        <dbReference type="Proteomes" id="UP000295658"/>
    </source>
</evidence>
<evidence type="ECO:0000256" key="2">
    <source>
        <dbReference type="PIRSR" id="PIRSR605754-1"/>
    </source>
</evidence>
<organism evidence="3 4">
    <name type="scientific">Thermolongibacillus altinsuensis</name>
    <dbReference type="NCBI Taxonomy" id="575256"/>
    <lineage>
        <taxon>Bacteria</taxon>
        <taxon>Bacillati</taxon>
        <taxon>Bacillota</taxon>
        <taxon>Bacilli</taxon>
        <taxon>Bacillales</taxon>
        <taxon>Anoxybacillaceae</taxon>
        <taxon>Thermolongibacillus</taxon>
    </lineage>
</organism>
<dbReference type="InterPro" id="IPR023365">
    <property type="entry name" value="Sortase_dom-sf"/>
</dbReference>
<gene>
    <name evidence="3" type="ORF">EDD69_101202</name>
</gene>
<dbReference type="GO" id="GO:0016787">
    <property type="term" value="F:hydrolase activity"/>
    <property type="evidence" value="ECO:0007669"/>
    <property type="project" value="UniProtKB-KW"/>
</dbReference>
<reference evidence="3 4" key="1">
    <citation type="submission" date="2019-03" db="EMBL/GenBank/DDBJ databases">
        <title>Genomic Encyclopedia of Type Strains, Phase IV (KMG-IV): sequencing the most valuable type-strain genomes for metagenomic binning, comparative biology and taxonomic classification.</title>
        <authorList>
            <person name="Goeker M."/>
        </authorList>
    </citation>
    <scope>NUCLEOTIDE SEQUENCE [LARGE SCALE GENOMIC DNA]</scope>
    <source>
        <strain evidence="3 4">DSM 24979</strain>
    </source>
</reference>
<dbReference type="InterPro" id="IPR042000">
    <property type="entry name" value="Sortase_D_2"/>
</dbReference>
<keyword evidence="1" id="KW-0378">Hydrolase</keyword>
<dbReference type="RefSeq" id="WP_165871694.1">
    <property type="nucleotide sequence ID" value="NZ_SLUL01000001.1"/>
</dbReference>
<protein>
    <submittedName>
        <fullName evidence="3">Sortase A</fullName>
    </submittedName>
</protein>
<dbReference type="InterPro" id="IPR005754">
    <property type="entry name" value="Sortase"/>
</dbReference>
<sequence length="201" mass="23206">MKKLGSVFIVIGVFLLLFIVFTKVKTFYEQKKLVEEYTSLSFTEQPSNEPEKPIKEGQVIGILKIPKINLETPIKEGARPEDIKYAVGHLPASSSIYNLGKKNQNFVIAGHRSHTYGKFFNRLDELQKDDHIIIYVQNKVLTYKVFNKKIVKPTEIDVIYPIKNKSMVTLVTCHPKYSNKQRLIVFAELETEQIKDGRDKF</sequence>
<dbReference type="AlphaFoldDB" id="A0A4R1QLW1"/>
<feature type="active site" description="Proton donor/acceptor" evidence="2">
    <location>
        <position position="111"/>
    </location>
</feature>
<name>A0A4R1QLW1_9BACL</name>
<dbReference type="Proteomes" id="UP000295658">
    <property type="component" value="Unassembled WGS sequence"/>
</dbReference>
<dbReference type="SUPFAM" id="SSF63817">
    <property type="entry name" value="Sortase"/>
    <property type="match status" value="1"/>
</dbReference>
<dbReference type="Pfam" id="PF04203">
    <property type="entry name" value="Sortase"/>
    <property type="match status" value="1"/>
</dbReference>
<proteinExistence type="predicted"/>
<evidence type="ECO:0000313" key="3">
    <source>
        <dbReference type="EMBL" id="TCL53195.1"/>
    </source>
</evidence>
<evidence type="ECO:0000256" key="1">
    <source>
        <dbReference type="ARBA" id="ARBA00022801"/>
    </source>
</evidence>
<dbReference type="Gene3D" id="2.40.260.10">
    <property type="entry name" value="Sortase"/>
    <property type="match status" value="1"/>
</dbReference>
<feature type="active site" description="Acyl-thioester intermediate" evidence="2">
    <location>
        <position position="173"/>
    </location>
</feature>
<dbReference type="CDD" id="cd06166">
    <property type="entry name" value="Sortase_D_2"/>
    <property type="match status" value="1"/>
</dbReference>
<dbReference type="NCBIfam" id="TIGR01076">
    <property type="entry name" value="sortase_fam"/>
    <property type="match status" value="1"/>
</dbReference>
<dbReference type="EMBL" id="SLUL01000001">
    <property type="protein sequence ID" value="TCL53195.1"/>
    <property type="molecule type" value="Genomic_DNA"/>
</dbReference>
<keyword evidence="4" id="KW-1185">Reference proteome</keyword>
<accession>A0A4R1QLW1</accession>